<reference evidence="2 3" key="1">
    <citation type="journal article" date="2020" name="Nature">
        <title>Six reference-quality genomes reveal evolution of bat adaptations.</title>
        <authorList>
            <person name="Jebb D."/>
            <person name="Huang Z."/>
            <person name="Pippel M."/>
            <person name="Hughes G.M."/>
            <person name="Lavrichenko K."/>
            <person name="Devanna P."/>
            <person name="Winkler S."/>
            <person name="Jermiin L.S."/>
            <person name="Skirmuntt E.C."/>
            <person name="Katzourakis A."/>
            <person name="Burkitt-Gray L."/>
            <person name="Ray D.A."/>
            <person name="Sullivan K.A.M."/>
            <person name="Roscito J.G."/>
            <person name="Kirilenko B.M."/>
            <person name="Davalos L.M."/>
            <person name="Corthals A.P."/>
            <person name="Power M.L."/>
            <person name="Jones G."/>
            <person name="Ransome R.D."/>
            <person name="Dechmann D.K.N."/>
            <person name="Locatelli A.G."/>
            <person name="Puechmaille S.J."/>
            <person name="Fedrigo O."/>
            <person name="Jarvis E.D."/>
            <person name="Hiller M."/>
            <person name="Vernes S.C."/>
            <person name="Myers E.W."/>
            <person name="Teeling E.C."/>
        </authorList>
    </citation>
    <scope>NUCLEOTIDE SEQUENCE [LARGE SCALE GENOMIC DNA]</scope>
    <source>
        <strain evidence="2">MRouAeg1</strain>
        <tissue evidence="2">Muscle</tissue>
    </source>
</reference>
<accession>A0A7J8IL40</accession>
<evidence type="ECO:0000313" key="3">
    <source>
        <dbReference type="Proteomes" id="UP000593571"/>
    </source>
</evidence>
<gene>
    <name evidence="2" type="ORF">HJG63_010527</name>
</gene>
<feature type="compositionally biased region" description="Low complexity" evidence="1">
    <location>
        <begin position="55"/>
        <end position="71"/>
    </location>
</feature>
<dbReference type="Proteomes" id="UP000593571">
    <property type="component" value="Unassembled WGS sequence"/>
</dbReference>
<name>A0A7J8IL40_ROUAE</name>
<organism evidence="2 3">
    <name type="scientific">Rousettus aegyptiacus</name>
    <name type="common">Egyptian fruit bat</name>
    <name type="synonym">Pteropus aegyptiacus</name>
    <dbReference type="NCBI Taxonomy" id="9407"/>
    <lineage>
        <taxon>Eukaryota</taxon>
        <taxon>Metazoa</taxon>
        <taxon>Chordata</taxon>
        <taxon>Craniata</taxon>
        <taxon>Vertebrata</taxon>
        <taxon>Euteleostomi</taxon>
        <taxon>Mammalia</taxon>
        <taxon>Eutheria</taxon>
        <taxon>Laurasiatheria</taxon>
        <taxon>Chiroptera</taxon>
        <taxon>Yinpterochiroptera</taxon>
        <taxon>Pteropodoidea</taxon>
        <taxon>Pteropodidae</taxon>
        <taxon>Rousettinae</taxon>
        <taxon>Rousettus</taxon>
    </lineage>
</organism>
<keyword evidence="3" id="KW-1185">Reference proteome</keyword>
<sequence>MRGCLLGWAASVGLRKAQGIKAEGSKLGEVTKVWPVSCLPLWWTGKERGPGTGSPGRSPAPGLPLPALASPVRHPAVPRRSGAREVFAVPIASPSHVPLPFLGLEQLLSTGQFPRPCLGGRLGVPRAGG</sequence>
<evidence type="ECO:0000313" key="2">
    <source>
        <dbReference type="EMBL" id="KAF6485284.1"/>
    </source>
</evidence>
<dbReference type="AlphaFoldDB" id="A0A7J8IL40"/>
<protein>
    <submittedName>
        <fullName evidence="2">Uncharacterized protein</fullName>
    </submittedName>
</protein>
<dbReference type="EMBL" id="JACASE010000003">
    <property type="protein sequence ID" value="KAF6485284.1"/>
    <property type="molecule type" value="Genomic_DNA"/>
</dbReference>
<evidence type="ECO:0000256" key="1">
    <source>
        <dbReference type="SAM" id="MobiDB-lite"/>
    </source>
</evidence>
<comment type="caution">
    <text evidence="2">The sequence shown here is derived from an EMBL/GenBank/DDBJ whole genome shotgun (WGS) entry which is preliminary data.</text>
</comment>
<feature type="region of interest" description="Disordered" evidence="1">
    <location>
        <begin position="45"/>
        <end position="75"/>
    </location>
</feature>
<proteinExistence type="predicted"/>